<dbReference type="Pfam" id="PF13439">
    <property type="entry name" value="Glyco_transf_4"/>
    <property type="match status" value="1"/>
</dbReference>
<dbReference type="AlphaFoldDB" id="A0A5C6QKN4"/>
<dbReference type="RefSeq" id="WP_146799051.1">
    <property type="nucleotide sequence ID" value="NZ_VOLP01000009.1"/>
</dbReference>
<reference evidence="4 6" key="1">
    <citation type="submission" date="2019-07" db="EMBL/GenBank/DDBJ databases">
        <title>Genomes of sea-ice associated Colwellia species.</title>
        <authorList>
            <person name="Bowman J.P."/>
        </authorList>
    </citation>
    <scope>NUCLEOTIDE SEQUENCE [LARGE SCALE GENOMIC DNA]</scope>
    <source>
        <strain evidence="3 5">ACAM 607</strain>
        <strain evidence="4 6">IC036</strain>
    </source>
</reference>
<sequence>MKNRVLVIGPWSSGHIQKWLGNCNEFDVRILTCHKFLTKSGYDVRGGFLINSFLSFFIFPLFLIYHTLRFKPDILHVHYSASYGFLSFFMPIKKIVSIWGTDFNRSIERRYFKHLYIFMLRRFTIINSPSENITRKLICLGIKKENILTLQYGIDLDFLSKYQEKKNNNIIISSIRNWDDLYQIEELITLWDDISPSGIKLRIFGKTNDKIKENKIKNLIINSKSDIELIGFLSGELFYSKLSESVAFISVPLIDGMPLSVMECLFLKLFPIISDIPANKELILNEPYFFISTPIQKTALSNCLDIIKSKSFAGDFYSNAEHIANIGDIRKNRETMFNVYKYLISNVKSEL</sequence>
<dbReference type="SUPFAM" id="SSF53756">
    <property type="entry name" value="UDP-Glycosyltransferase/glycogen phosphorylase"/>
    <property type="match status" value="1"/>
</dbReference>
<protein>
    <submittedName>
        <fullName evidence="4">Glycosyltransferase family 4 protein</fullName>
    </submittedName>
</protein>
<name>A0A5C6QKN4_9GAMM</name>
<evidence type="ECO:0000313" key="6">
    <source>
        <dbReference type="Proteomes" id="UP000321917"/>
    </source>
</evidence>
<keyword evidence="5" id="KW-1185">Reference proteome</keyword>
<dbReference type="EMBL" id="VOLR01000008">
    <property type="protein sequence ID" value="TWX60822.1"/>
    <property type="molecule type" value="Genomic_DNA"/>
</dbReference>
<dbReference type="OrthoDB" id="4611853at2"/>
<dbReference type="InterPro" id="IPR028098">
    <property type="entry name" value="Glyco_trans_4-like_N"/>
</dbReference>
<keyword evidence="4" id="KW-0808">Transferase</keyword>
<evidence type="ECO:0000256" key="1">
    <source>
        <dbReference type="SAM" id="Phobius"/>
    </source>
</evidence>
<feature type="domain" description="Glycosyltransferase subfamily 4-like N-terminal" evidence="2">
    <location>
        <begin position="49"/>
        <end position="157"/>
    </location>
</feature>
<keyword evidence="1" id="KW-0812">Transmembrane</keyword>
<accession>A0A5C6QKN4</accession>
<dbReference type="GO" id="GO:0016757">
    <property type="term" value="F:glycosyltransferase activity"/>
    <property type="evidence" value="ECO:0007669"/>
    <property type="project" value="UniProtKB-ARBA"/>
</dbReference>
<dbReference type="EMBL" id="VOLQ01000008">
    <property type="protein sequence ID" value="TWX69152.1"/>
    <property type="molecule type" value="Genomic_DNA"/>
</dbReference>
<proteinExistence type="predicted"/>
<dbReference type="Proteomes" id="UP000321917">
    <property type="component" value="Unassembled WGS sequence"/>
</dbReference>
<keyword evidence="1" id="KW-1133">Transmembrane helix</keyword>
<evidence type="ECO:0000313" key="4">
    <source>
        <dbReference type="EMBL" id="TWX69152.1"/>
    </source>
</evidence>
<dbReference type="Proteomes" id="UP000321525">
    <property type="component" value="Unassembled WGS sequence"/>
</dbReference>
<evidence type="ECO:0000313" key="5">
    <source>
        <dbReference type="Proteomes" id="UP000321525"/>
    </source>
</evidence>
<organism evidence="4 6">
    <name type="scientific">Colwellia hornerae</name>
    <dbReference type="NCBI Taxonomy" id="89402"/>
    <lineage>
        <taxon>Bacteria</taxon>
        <taxon>Pseudomonadati</taxon>
        <taxon>Pseudomonadota</taxon>
        <taxon>Gammaproteobacteria</taxon>
        <taxon>Alteromonadales</taxon>
        <taxon>Colwelliaceae</taxon>
        <taxon>Colwellia</taxon>
    </lineage>
</organism>
<keyword evidence="1" id="KW-0472">Membrane</keyword>
<comment type="caution">
    <text evidence="4">The sequence shown here is derived from an EMBL/GenBank/DDBJ whole genome shotgun (WGS) entry which is preliminary data.</text>
</comment>
<gene>
    <name evidence="3" type="ORF">ESZ26_07090</name>
    <name evidence="4" type="ORF">ESZ27_05850</name>
</gene>
<evidence type="ECO:0000259" key="2">
    <source>
        <dbReference type="Pfam" id="PF13439"/>
    </source>
</evidence>
<feature type="transmembrane region" description="Helical" evidence="1">
    <location>
        <begin position="48"/>
        <end position="68"/>
    </location>
</feature>
<evidence type="ECO:0000313" key="3">
    <source>
        <dbReference type="EMBL" id="TWX60822.1"/>
    </source>
</evidence>
<dbReference type="Gene3D" id="3.40.50.2000">
    <property type="entry name" value="Glycogen Phosphorylase B"/>
    <property type="match status" value="2"/>
</dbReference>